<name>A0A975WV39_9BURK</name>
<evidence type="ECO:0000313" key="3">
    <source>
        <dbReference type="Proteomes" id="UP000256780"/>
    </source>
</evidence>
<dbReference type="AlphaFoldDB" id="A0A975WV39"/>
<dbReference type="EMBL" id="OFSQ01000007">
    <property type="protein sequence ID" value="SOY46034.1"/>
    <property type="molecule type" value="Genomic_DNA"/>
</dbReference>
<evidence type="ECO:0000313" key="2">
    <source>
        <dbReference type="EMBL" id="SOY46034.1"/>
    </source>
</evidence>
<sequence length="121" mass="12908">MQEDPHGPPPPCRSAQRAAVTPLVRHGTRGACPLVCMAAELNLAVLTGCARRAGRALFCTASSANDRRSLWLAGLHLQGAAGVFTKFPIPPSEWKRIPSQRVRGTAGGATQHNRGWHPVPT</sequence>
<gene>
    <name evidence="2" type="ORF">CBM2587_A150102</name>
</gene>
<proteinExistence type="predicted"/>
<organism evidence="2 3">
    <name type="scientific">Cupriavidus taiwanensis</name>
    <dbReference type="NCBI Taxonomy" id="164546"/>
    <lineage>
        <taxon>Bacteria</taxon>
        <taxon>Pseudomonadati</taxon>
        <taxon>Pseudomonadota</taxon>
        <taxon>Betaproteobacteria</taxon>
        <taxon>Burkholderiales</taxon>
        <taxon>Burkholderiaceae</taxon>
        <taxon>Cupriavidus</taxon>
    </lineage>
</organism>
<feature type="region of interest" description="Disordered" evidence="1">
    <location>
        <begin position="100"/>
        <end position="121"/>
    </location>
</feature>
<comment type="caution">
    <text evidence="2">The sequence shown here is derived from an EMBL/GenBank/DDBJ whole genome shotgun (WGS) entry which is preliminary data.</text>
</comment>
<protein>
    <submittedName>
        <fullName evidence="2">Uncharacterized protein</fullName>
    </submittedName>
</protein>
<dbReference type="Proteomes" id="UP000256780">
    <property type="component" value="Chromosome CBM2587_a"/>
</dbReference>
<reference evidence="2 3" key="1">
    <citation type="submission" date="2018-01" db="EMBL/GenBank/DDBJ databases">
        <authorList>
            <person name="Clerissi C."/>
        </authorList>
    </citation>
    <scope>NUCLEOTIDE SEQUENCE [LARGE SCALE GENOMIC DNA]</scope>
    <source>
        <strain evidence="2">Cupriavidus sp. LMG 19464</strain>
    </source>
</reference>
<evidence type="ECO:0000256" key="1">
    <source>
        <dbReference type="SAM" id="MobiDB-lite"/>
    </source>
</evidence>
<accession>A0A975WV39</accession>